<comment type="caution">
    <text evidence="2">The sequence shown here is derived from an EMBL/GenBank/DDBJ whole genome shotgun (WGS) entry which is preliminary data.</text>
</comment>
<dbReference type="EMBL" id="JASSZA010000009">
    <property type="protein sequence ID" value="KAK2101888.1"/>
    <property type="molecule type" value="Genomic_DNA"/>
</dbReference>
<feature type="compositionally biased region" description="Gly residues" evidence="1">
    <location>
        <begin position="1"/>
        <end position="12"/>
    </location>
</feature>
<proteinExistence type="predicted"/>
<evidence type="ECO:0000313" key="2">
    <source>
        <dbReference type="EMBL" id="KAK2101888.1"/>
    </source>
</evidence>
<feature type="compositionally biased region" description="Low complexity" evidence="1">
    <location>
        <begin position="44"/>
        <end position="53"/>
    </location>
</feature>
<feature type="compositionally biased region" description="Basic and acidic residues" evidence="1">
    <location>
        <begin position="15"/>
        <end position="30"/>
    </location>
</feature>
<keyword evidence="3" id="KW-1185">Reference proteome</keyword>
<protein>
    <submittedName>
        <fullName evidence="2">Uncharacterized protein</fullName>
    </submittedName>
</protein>
<dbReference type="Proteomes" id="UP001266305">
    <property type="component" value="Unassembled WGS sequence"/>
</dbReference>
<organism evidence="2 3">
    <name type="scientific">Saguinus oedipus</name>
    <name type="common">Cotton-top tamarin</name>
    <name type="synonym">Oedipomidas oedipus</name>
    <dbReference type="NCBI Taxonomy" id="9490"/>
    <lineage>
        <taxon>Eukaryota</taxon>
        <taxon>Metazoa</taxon>
        <taxon>Chordata</taxon>
        <taxon>Craniata</taxon>
        <taxon>Vertebrata</taxon>
        <taxon>Euteleostomi</taxon>
        <taxon>Mammalia</taxon>
        <taxon>Eutheria</taxon>
        <taxon>Euarchontoglires</taxon>
        <taxon>Primates</taxon>
        <taxon>Haplorrhini</taxon>
        <taxon>Platyrrhini</taxon>
        <taxon>Cebidae</taxon>
        <taxon>Callitrichinae</taxon>
        <taxon>Saguinus</taxon>
    </lineage>
</organism>
<feature type="region of interest" description="Disordered" evidence="1">
    <location>
        <begin position="1"/>
        <end position="77"/>
    </location>
</feature>
<sequence length="242" mass="26194">MDVLPTGGGRPGLGTEREFRGGCGEARLEGWEEEAVPAAPPASAPREAAGRPRGFPDSWDGDEDPEPGEARGGRTSRTASLVSGLLTELYSCAEEEEAASGGRGHGGRRRRRDSLDSSTEASGSDVVLGGRGSAGDSRVLQELQERPSQRHQMLYLRQKGEGWVERGPGTFLEPRFPRPLRASGLLGRALRHCLFGSDPVLRSNRIEHHLMEWTGFPAPPPPISRCVRRHPRGEGSPDSNFT</sequence>
<gene>
    <name evidence="2" type="ORF">P7K49_019555</name>
</gene>
<name>A0ABQ9UZH7_SAGOE</name>
<reference evidence="2 3" key="1">
    <citation type="submission" date="2023-05" db="EMBL/GenBank/DDBJ databases">
        <title>B98-5 Cell Line De Novo Hybrid Assembly: An Optical Mapping Approach.</title>
        <authorList>
            <person name="Kananen K."/>
            <person name="Auerbach J.A."/>
            <person name="Kautto E."/>
            <person name="Blachly J.S."/>
        </authorList>
    </citation>
    <scope>NUCLEOTIDE SEQUENCE [LARGE SCALE GENOMIC DNA]</scope>
    <source>
        <strain evidence="2">B95-8</strain>
        <tissue evidence="2">Cell line</tissue>
    </source>
</reference>
<evidence type="ECO:0000313" key="3">
    <source>
        <dbReference type="Proteomes" id="UP001266305"/>
    </source>
</evidence>
<accession>A0ABQ9UZH7</accession>
<evidence type="ECO:0000256" key="1">
    <source>
        <dbReference type="SAM" id="MobiDB-lite"/>
    </source>
</evidence>
<feature type="region of interest" description="Disordered" evidence="1">
    <location>
        <begin position="95"/>
        <end position="134"/>
    </location>
</feature>